<organism evidence="17">
    <name type="scientific">Micromonas pusilla (strain CCMP1545)</name>
    <name type="common">Picoplanktonic green alga</name>
    <dbReference type="NCBI Taxonomy" id="564608"/>
    <lineage>
        <taxon>Eukaryota</taxon>
        <taxon>Viridiplantae</taxon>
        <taxon>Chlorophyta</taxon>
        <taxon>Mamiellophyceae</taxon>
        <taxon>Mamiellales</taxon>
        <taxon>Mamiellaceae</taxon>
        <taxon>Micromonas</taxon>
    </lineage>
</organism>
<evidence type="ECO:0000256" key="10">
    <source>
        <dbReference type="ARBA" id="ARBA00030904"/>
    </source>
</evidence>
<keyword evidence="3 12" id="KW-0820">tRNA-binding</keyword>
<dbReference type="eggNOG" id="KOG2241">
    <property type="taxonomic scope" value="Eukaryota"/>
</dbReference>
<dbReference type="GO" id="GO:0000049">
    <property type="term" value="F:tRNA binding"/>
    <property type="evidence" value="ECO:0007669"/>
    <property type="project" value="UniProtKB-UniRule"/>
</dbReference>
<comment type="similarity">
    <text evidence="13">Belongs to the class-I aminoacyl-tRNA synthetase family.</text>
</comment>
<evidence type="ECO:0000256" key="4">
    <source>
        <dbReference type="ARBA" id="ARBA00022598"/>
    </source>
</evidence>
<evidence type="ECO:0000313" key="16">
    <source>
        <dbReference type="EMBL" id="EEH57568.1"/>
    </source>
</evidence>
<keyword evidence="9 13" id="KW-0030">Aminoacyl-tRNA synthetase</keyword>
<dbReference type="InterPro" id="IPR023457">
    <property type="entry name" value="Met-tRNA_synth_2"/>
</dbReference>
<name>C1MPP4_MICPC</name>
<dbReference type="Gene3D" id="2.40.50.140">
    <property type="entry name" value="Nucleic acid-binding proteins"/>
    <property type="match status" value="1"/>
</dbReference>
<keyword evidence="8 13" id="KW-0648">Protein biosynthesis</keyword>
<dbReference type="PANTHER" id="PTHR43326:SF2">
    <property type="entry name" value="METHIONINE--TRNA LIGASE"/>
    <property type="match status" value="1"/>
</dbReference>
<evidence type="ECO:0000259" key="15">
    <source>
        <dbReference type="PROSITE" id="PS50886"/>
    </source>
</evidence>
<evidence type="ECO:0000256" key="12">
    <source>
        <dbReference type="PROSITE-ProRule" id="PRU00209"/>
    </source>
</evidence>
<dbReference type="PANTHER" id="PTHR43326">
    <property type="entry name" value="METHIONYL-TRNA SYNTHETASE"/>
    <property type="match status" value="1"/>
</dbReference>
<evidence type="ECO:0000256" key="14">
    <source>
        <dbReference type="SAM" id="MobiDB-lite"/>
    </source>
</evidence>
<accession>C1MPP4</accession>
<keyword evidence="2" id="KW-0963">Cytoplasm</keyword>
<dbReference type="SUPFAM" id="SSF47323">
    <property type="entry name" value="Anticodon-binding domain of a subclass of class I aminoacyl-tRNA synthetases"/>
    <property type="match status" value="1"/>
</dbReference>
<sequence>MPPMKLKFCITTAINYANGAPHMGHAYEAISTDCIARYHRAYGRDVLYQTGSDEHGQKIAEAAETAGCEPIELCDKYVAAFQDLNAKTSVANDVYNRTTSPEHHEACGELFRRSRDNGDIYLDTYEGWYNVREEMFVTETDAAAADYKDPVSGKPLKKMSEESYFFRMSKYQSRLIEYIEENPEFIQPTRRRNEILARLREDELRDLSVSRTTFDWGIPVPDTPGHVLYVWFDALTNYLTGVGWPKKEVTDGGNPFWPPAVQIIGKDITWFHCVIWPCMLFSAKIPLPKTVFGHGFVTASDGQKMSKSIGNVVDPLEQLAKYPSDSFRYYLMRNGVYGSDIPFSEANLVYVHNADLADVLGNLVHRATNLCAKNCAGVVPDVAPERVFDVGALRATSEHAMKNLETQKCCELAINAMKDTNKYLTDAAPWAVKGDGAAERKAVIIRSTLEAVYAAAHFLSPFIPAACDHIFEKLGAPAKPIWRLSRESNLTPGTTVSVGGILFAKFEVEGENAEGGASGGGGDGKKKGKAAAAPPPPKKKEPPKDAPVDVSRLCIRVGTITKVWRHPDAEKLYCELIDIGESAPRQVVSGLVDHVPEDEMLGARVVVVANMKARSYSHWYPYDRVGVVNFIP</sequence>
<dbReference type="Gene3D" id="3.40.50.620">
    <property type="entry name" value="HUPs"/>
    <property type="match status" value="1"/>
</dbReference>
<keyword evidence="4 13" id="KW-0436">Ligase</keyword>
<dbReference type="InterPro" id="IPR002547">
    <property type="entry name" value="tRNA-bd_dom"/>
</dbReference>
<dbReference type="InterPro" id="IPR041872">
    <property type="entry name" value="Anticodon_Met"/>
</dbReference>
<evidence type="ECO:0000256" key="8">
    <source>
        <dbReference type="ARBA" id="ARBA00022917"/>
    </source>
</evidence>
<dbReference type="Proteomes" id="UP000001876">
    <property type="component" value="Unassembled WGS sequence"/>
</dbReference>
<evidence type="ECO:0000256" key="9">
    <source>
        <dbReference type="ARBA" id="ARBA00023146"/>
    </source>
</evidence>
<dbReference type="EC" id="6.1.1.10" evidence="1"/>
<dbReference type="GO" id="GO:0005524">
    <property type="term" value="F:ATP binding"/>
    <property type="evidence" value="ECO:0007669"/>
    <property type="project" value="UniProtKB-KW"/>
</dbReference>
<dbReference type="STRING" id="564608.C1MPP4"/>
<keyword evidence="6 13" id="KW-0067">ATP-binding</keyword>
<dbReference type="InterPro" id="IPR009080">
    <property type="entry name" value="tRNAsynth_Ia_anticodon-bd"/>
</dbReference>
<dbReference type="Gene3D" id="2.170.220.10">
    <property type="match status" value="1"/>
</dbReference>
<dbReference type="InterPro" id="IPR033911">
    <property type="entry name" value="MetRS_core"/>
</dbReference>
<gene>
    <name evidence="16" type="ORF">MICPUCDRAFT_70268</name>
</gene>
<proteinExistence type="inferred from homology"/>
<keyword evidence="17" id="KW-1185">Reference proteome</keyword>
<dbReference type="Pfam" id="PF01588">
    <property type="entry name" value="tRNA_bind"/>
    <property type="match status" value="1"/>
</dbReference>
<dbReference type="CDD" id="cd07957">
    <property type="entry name" value="Anticodon_Ia_Met"/>
    <property type="match status" value="1"/>
</dbReference>
<dbReference type="PROSITE" id="PS50886">
    <property type="entry name" value="TRBD"/>
    <property type="match status" value="1"/>
</dbReference>
<dbReference type="RefSeq" id="XP_003057617.1">
    <property type="nucleotide sequence ID" value="XM_003057571.1"/>
</dbReference>
<dbReference type="Pfam" id="PF19303">
    <property type="entry name" value="Anticodon_3"/>
    <property type="match status" value="1"/>
</dbReference>
<dbReference type="GO" id="GO:0004825">
    <property type="term" value="F:methionine-tRNA ligase activity"/>
    <property type="evidence" value="ECO:0007669"/>
    <property type="project" value="UniProtKB-EC"/>
</dbReference>
<dbReference type="Pfam" id="PF09334">
    <property type="entry name" value="tRNA-synt_1g"/>
    <property type="match status" value="1"/>
</dbReference>
<dbReference type="PRINTS" id="PR01041">
    <property type="entry name" value="TRNASYNTHMET"/>
</dbReference>
<keyword evidence="5 13" id="KW-0547">Nucleotide-binding</keyword>
<evidence type="ECO:0000256" key="7">
    <source>
        <dbReference type="ARBA" id="ARBA00022884"/>
    </source>
</evidence>
<dbReference type="InterPro" id="IPR014758">
    <property type="entry name" value="Met-tRNA_synth"/>
</dbReference>
<evidence type="ECO:0000256" key="13">
    <source>
        <dbReference type="RuleBase" id="RU363039"/>
    </source>
</evidence>
<protein>
    <recommendedName>
        <fullName evidence="1">methionine--tRNA ligase</fullName>
        <ecNumber evidence="1">6.1.1.10</ecNumber>
    </recommendedName>
    <alternativeName>
        <fullName evidence="10">Methionyl-tRNA synthetase</fullName>
    </alternativeName>
</protein>
<evidence type="ECO:0000256" key="6">
    <source>
        <dbReference type="ARBA" id="ARBA00022840"/>
    </source>
</evidence>
<dbReference type="Gene3D" id="1.10.730.10">
    <property type="entry name" value="Isoleucyl-tRNA Synthetase, Domain 1"/>
    <property type="match status" value="1"/>
</dbReference>
<dbReference type="AlphaFoldDB" id="C1MPP4"/>
<dbReference type="InterPro" id="IPR012340">
    <property type="entry name" value="NA-bd_OB-fold"/>
</dbReference>
<dbReference type="CDD" id="cd00814">
    <property type="entry name" value="MetRS_core"/>
    <property type="match status" value="1"/>
</dbReference>
<dbReference type="SUPFAM" id="SSF50249">
    <property type="entry name" value="Nucleic acid-binding proteins"/>
    <property type="match status" value="1"/>
</dbReference>
<dbReference type="SUPFAM" id="SSF52374">
    <property type="entry name" value="Nucleotidylyl transferase"/>
    <property type="match status" value="1"/>
</dbReference>
<evidence type="ECO:0000313" key="17">
    <source>
        <dbReference type="Proteomes" id="UP000001876"/>
    </source>
</evidence>
<dbReference type="GO" id="GO:0006431">
    <property type="term" value="P:methionyl-tRNA aminoacylation"/>
    <property type="evidence" value="ECO:0007669"/>
    <property type="project" value="InterPro"/>
</dbReference>
<feature type="region of interest" description="Disordered" evidence="14">
    <location>
        <begin position="513"/>
        <end position="546"/>
    </location>
</feature>
<dbReference type="EMBL" id="GG663738">
    <property type="protein sequence ID" value="EEH57568.1"/>
    <property type="molecule type" value="Genomic_DNA"/>
</dbReference>
<dbReference type="InterPro" id="IPR015413">
    <property type="entry name" value="Methionyl/Leucyl_tRNA_Synth"/>
</dbReference>
<dbReference type="OMA" id="VIWPCIL"/>
<evidence type="ECO:0000256" key="1">
    <source>
        <dbReference type="ARBA" id="ARBA00012838"/>
    </source>
</evidence>
<dbReference type="OrthoDB" id="24670at2759"/>
<dbReference type="GeneID" id="9683427"/>
<evidence type="ECO:0000256" key="2">
    <source>
        <dbReference type="ARBA" id="ARBA00022490"/>
    </source>
</evidence>
<reference evidence="16 17" key="1">
    <citation type="journal article" date="2009" name="Science">
        <title>Green evolution and dynamic adaptations revealed by genomes of the marine picoeukaryotes Micromonas.</title>
        <authorList>
            <person name="Worden A.Z."/>
            <person name="Lee J.H."/>
            <person name="Mock T."/>
            <person name="Rouze P."/>
            <person name="Simmons M.P."/>
            <person name="Aerts A.L."/>
            <person name="Allen A.E."/>
            <person name="Cuvelier M.L."/>
            <person name="Derelle E."/>
            <person name="Everett M.V."/>
            <person name="Foulon E."/>
            <person name="Grimwood J."/>
            <person name="Gundlach H."/>
            <person name="Henrissat B."/>
            <person name="Napoli C."/>
            <person name="McDonald S.M."/>
            <person name="Parker M.S."/>
            <person name="Rombauts S."/>
            <person name="Salamov A."/>
            <person name="Von Dassow P."/>
            <person name="Badger J.H."/>
            <person name="Coutinho P.M."/>
            <person name="Demir E."/>
            <person name="Dubchak I."/>
            <person name="Gentemann C."/>
            <person name="Eikrem W."/>
            <person name="Gready J.E."/>
            <person name="John U."/>
            <person name="Lanier W."/>
            <person name="Lindquist E.A."/>
            <person name="Lucas S."/>
            <person name="Mayer K.F."/>
            <person name="Moreau H."/>
            <person name="Not F."/>
            <person name="Otillar R."/>
            <person name="Panaud O."/>
            <person name="Pangilinan J."/>
            <person name="Paulsen I."/>
            <person name="Piegu B."/>
            <person name="Poliakov A."/>
            <person name="Robbens S."/>
            <person name="Schmutz J."/>
            <person name="Toulza E."/>
            <person name="Wyss T."/>
            <person name="Zelensky A."/>
            <person name="Zhou K."/>
            <person name="Armbrust E.V."/>
            <person name="Bhattacharya D."/>
            <person name="Goodenough U.W."/>
            <person name="Van de Peer Y."/>
            <person name="Grigoriev I.V."/>
        </authorList>
    </citation>
    <scope>NUCLEOTIDE SEQUENCE [LARGE SCALE GENOMIC DNA]</scope>
    <source>
        <strain evidence="16 17">CCMP1545</strain>
    </source>
</reference>
<dbReference type="KEGG" id="mpp:MICPUCDRAFT_70268"/>
<dbReference type="NCBIfam" id="TIGR00398">
    <property type="entry name" value="metG"/>
    <property type="match status" value="1"/>
</dbReference>
<evidence type="ECO:0000256" key="11">
    <source>
        <dbReference type="ARBA" id="ARBA00047364"/>
    </source>
</evidence>
<evidence type="ECO:0000256" key="3">
    <source>
        <dbReference type="ARBA" id="ARBA00022555"/>
    </source>
</evidence>
<dbReference type="InterPro" id="IPR014729">
    <property type="entry name" value="Rossmann-like_a/b/a_fold"/>
</dbReference>
<evidence type="ECO:0000256" key="5">
    <source>
        <dbReference type="ARBA" id="ARBA00022741"/>
    </source>
</evidence>
<dbReference type="eggNOG" id="KOG0436">
    <property type="taxonomic scope" value="Eukaryota"/>
</dbReference>
<feature type="domain" description="TRNA-binding" evidence="15">
    <location>
        <begin position="549"/>
        <end position="632"/>
    </location>
</feature>
<comment type="catalytic activity">
    <reaction evidence="11">
        <text>tRNA(Met) + L-methionine + ATP = L-methionyl-tRNA(Met) + AMP + diphosphate</text>
        <dbReference type="Rhea" id="RHEA:13481"/>
        <dbReference type="Rhea" id="RHEA-COMP:9667"/>
        <dbReference type="Rhea" id="RHEA-COMP:9698"/>
        <dbReference type="ChEBI" id="CHEBI:30616"/>
        <dbReference type="ChEBI" id="CHEBI:33019"/>
        <dbReference type="ChEBI" id="CHEBI:57844"/>
        <dbReference type="ChEBI" id="CHEBI:78442"/>
        <dbReference type="ChEBI" id="CHEBI:78530"/>
        <dbReference type="ChEBI" id="CHEBI:456215"/>
        <dbReference type="EC" id="6.1.1.10"/>
    </reaction>
</comment>
<dbReference type="FunFam" id="2.170.220.10:FF:000002">
    <property type="entry name" value="Methionine--tRNA ligase"/>
    <property type="match status" value="1"/>
</dbReference>
<keyword evidence="7 12" id="KW-0694">RNA-binding</keyword>